<evidence type="ECO:0000256" key="4">
    <source>
        <dbReference type="ARBA" id="ARBA00023242"/>
    </source>
</evidence>
<dbReference type="CDD" id="cd12148">
    <property type="entry name" value="fungal_TF_MHR"/>
    <property type="match status" value="1"/>
</dbReference>
<name>A0ABR4IAD6_9EURO</name>
<comment type="caution">
    <text evidence="7">The sequence shown here is derived from an EMBL/GenBank/DDBJ whole genome shotgun (WGS) entry which is preliminary data.</text>
</comment>
<evidence type="ECO:0000256" key="6">
    <source>
        <dbReference type="SAM" id="Phobius"/>
    </source>
</evidence>
<keyword evidence="3" id="KW-0804">Transcription</keyword>
<reference evidence="7 8" key="1">
    <citation type="submission" date="2024-07" db="EMBL/GenBank/DDBJ databases">
        <title>Section-level genome sequencing and comparative genomics of Aspergillus sections Usti and Cavernicolus.</title>
        <authorList>
            <consortium name="Lawrence Berkeley National Laboratory"/>
            <person name="Nybo J.L."/>
            <person name="Vesth T.C."/>
            <person name="Theobald S."/>
            <person name="Frisvad J.C."/>
            <person name="Larsen T.O."/>
            <person name="Kjaerboelling I."/>
            <person name="Rothschild-Mancinelli K."/>
            <person name="Lyhne E.K."/>
            <person name="Kogle M.E."/>
            <person name="Barry K."/>
            <person name="Clum A."/>
            <person name="Na H."/>
            <person name="Ledsgaard L."/>
            <person name="Lin J."/>
            <person name="Lipzen A."/>
            <person name="Kuo A."/>
            <person name="Riley R."/>
            <person name="Mondo S."/>
            <person name="Labutti K."/>
            <person name="Haridas S."/>
            <person name="Pangalinan J."/>
            <person name="Salamov A.A."/>
            <person name="Simmons B.A."/>
            <person name="Magnuson J.K."/>
            <person name="Chen J."/>
            <person name="Drula E."/>
            <person name="Henrissat B."/>
            <person name="Wiebenga A."/>
            <person name="Lubbers R.J."/>
            <person name="Gomes A.C."/>
            <person name="Makela M.R."/>
            <person name="Stajich J."/>
            <person name="Grigoriev I.V."/>
            <person name="Mortensen U.H."/>
            <person name="De Vries R.P."/>
            <person name="Baker S.E."/>
            <person name="Andersen M.R."/>
        </authorList>
    </citation>
    <scope>NUCLEOTIDE SEQUENCE [LARGE SCALE GENOMIC DNA]</scope>
    <source>
        <strain evidence="7 8">CBS 123904</strain>
    </source>
</reference>
<sequence length="175" mass="19294">MLSKCATACVTAAIDLTHLVHETYQTSAADAWWYNGFYISTAAILLLMSISAPSMLDRHTMAKARGAWREATTVLGEMATYSRSASNTLQFLQAAYRQADQQQQQQSNDNGSDNTQSSPHVGFNFNNNNDNGRTTQLPFFNWEEFAAEVGPGVGLDDLGFLTRVDFDFDFANSLG</sequence>
<keyword evidence="6" id="KW-0812">Transmembrane</keyword>
<evidence type="ECO:0000256" key="2">
    <source>
        <dbReference type="ARBA" id="ARBA00023125"/>
    </source>
</evidence>
<gene>
    <name evidence="7" type="ORF">BJY01DRAFT_241656</name>
</gene>
<evidence type="ECO:0000313" key="7">
    <source>
        <dbReference type="EMBL" id="KAL2824709.1"/>
    </source>
</evidence>
<keyword evidence="8" id="KW-1185">Reference proteome</keyword>
<feature type="transmembrane region" description="Helical" evidence="6">
    <location>
        <begin position="37"/>
        <end position="56"/>
    </location>
</feature>
<keyword evidence="6" id="KW-0472">Membrane</keyword>
<feature type="region of interest" description="Disordered" evidence="5">
    <location>
        <begin position="100"/>
        <end position="128"/>
    </location>
</feature>
<protein>
    <submittedName>
        <fullName evidence="7">Uncharacterized protein</fullName>
    </submittedName>
</protein>
<evidence type="ECO:0000256" key="1">
    <source>
        <dbReference type="ARBA" id="ARBA00023015"/>
    </source>
</evidence>
<keyword evidence="4" id="KW-0539">Nucleus</keyword>
<organism evidence="7 8">
    <name type="scientific">Aspergillus pseudoustus</name>
    <dbReference type="NCBI Taxonomy" id="1810923"/>
    <lineage>
        <taxon>Eukaryota</taxon>
        <taxon>Fungi</taxon>
        <taxon>Dikarya</taxon>
        <taxon>Ascomycota</taxon>
        <taxon>Pezizomycotina</taxon>
        <taxon>Eurotiomycetes</taxon>
        <taxon>Eurotiomycetidae</taxon>
        <taxon>Eurotiales</taxon>
        <taxon>Aspergillaceae</taxon>
        <taxon>Aspergillus</taxon>
        <taxon>Aspergillus subgen. Nidulantes</taxon>
    </lineage>
</organism>
<dbReference type="InterPro" id="IPR051127">
    <property type="entry name" value="Fungal_SecMet_Regulators"/>
</dbReference>
<dbReference type="EMBL" id="JBFXLU010000537">
    <property type="protein sequence ID" value="KAL2824709.1"/>
    <property type="molecule type" value="Genomic_DNA"/>
</dbReference>
<keyword evidence="6" id="KW-1133">Transmembrane helix</keyword>
<evidence type="ECO:0000256" key="3">
    <source>
        <dbReference type="ARBA" id="ARBA00023163"/>
    </source>
</evidence>
<evidence type="ECO:0000256" key="5">
    <source>
        <dbReference type="SAM" id="MobiDB-lite"/>
    </source>
</evidence>
<accession>A0ABR4IAD6</accession>
<dbReference type="PANTHER" id="PTHR47424">
    <property type="entry name" value="REGULATORY PROTEIN GAL4"/>
    <property type="match status" value="1"/>
</dbReference>
<keyword evidence="2" id="KW-0238">DNA-binding</keyword>
<keyword evidence="1" id="KW-0805">Transcription regulation</keyword>
<proteinExistence type="predicted"/>
<dbReference type="Proteomes" id="UP001610446">
    <property type="component" value="Unassembled WGS sequence"/>
</dbReference>
<dbReference type="PANTHER" id="PTHR47424:SF3">
    <property type="entry name" value="REGULATORY PROTEIN GAL4"/>
    <property type="match status" value="1"/>
</dbReference>
<evidence type="ECO:0000313" key="8">
    <source>
        <dbReference type="Proteomes" id="UP001610446"/>
    </source>
</evidence>